<feature type="domain" description="Aldehyde dehydrogenase" evidence="5">
    <location>
        <begin position="3"/>
        <end position="455"/>
    </location>
</feature>
<dbReference type="InterPro" id="IPR015590">
    <property type="entry name" value="Aldehyde_DH_dom"/>
</dbReference>
<keyword evidence="3" id="KW-0521">NADP</keyword>
<dbReference type="GO" id="GO:0006099">
    <property type="term" value="P:tricarboxylic acid cycle"/>
    <property type="evidence" value="ECO:0007669"/>
    <property type="project" value="UniProtKB-KW"/>
</dbReference>
<dbReference type="AlphaFoldDB" id="A0A1X1WM70"/>
<gene>
    <name evidence="6" type="ORF">AWC12_14335</name>
</gene>
<reference evidence="6 7" key="1">
    <citation type="submission" date="2016-01" db="EMBL/GenBank/DDBJ databases">
        <title>The new phylogeny of the genus Mycobacterium.</title>
        <authorList>
            <person name="Tarcisio F."/>
            <person name="Conor M."/>
            <person name="Antonella G."/>
            <person name="Elisabetta G."/>
            <person name="Giulia F.S."/>
            <person name="Sara T."/>
            <person name="Anna F."/>
            <person name="Clotilde B."/>
            <person name="Roberto B."/>
            <person name="Veronica D.S."/>
            <person name="Fabio R."/>
            <person name="Monica P."/>
            <person name="Olivier J."/>
            <person name="Enrico T."/>
            <person name="Nicola S."/>
        </authorList>
    </citation>
    <scope>NUCLEOTIDE SEQUENCE [LARGE SCALE GENOMIC DNA]</scope>
    <source>
        <strain evidence="6 7">DSM 45541</strain>
    </source>
</reference>
<evidence type="ECO:0000259" key="5">
    <source>
        <dbReference type="Pfam" id="PF00171"/>
    </source>
</evidence>
<keyword evidence="4" id="KW-0560">Oxidoreductase</keyword>
<dbReference type="Gene3D" id="3.40.605.10">
    <property type="entry name" value="Aldehyde Dehydrogenase, Chain A, domain 1"/>
    <property type="match status" value="1"/>
</dbReference>
<dbReference type="Gene3D" id="3.40.309.10">
    <property type="entry name" value="Aldehyde Dehydrogenase, Chain A, domain 2"/>
    <property type="match status" value="1"/>
</dbReference>
<dbReference type="SUPFAM" id="SSF53720">
    <property type="entry name" value="ALDH-like"/>
    <property type="match status" value="1"/>
</dbReference>
<comment type="similarity">
    <text evidence="1">Belongs to the aldehyde dehydrogenase family.</text>
</comment>
<keyword evidence="2" id="KW-0816">Tricarboxylic acid cycle</keyword>
<sequence>MAIATINPATGETVDTFEAHDSAEVERRVAQAFEAAQTLHGTTYAQRAEWMHATADILEADVDRAAEMITLEMGKPIAQSRAEVLKCAKNMRFYADNAESFLAAEELADPSAVSASAAGTVWQPLGVVLAVMPWNYPLWQVIRFAAPALMAGNTGLLKHASNVPQSALYLDELFEKGGFPAGSFRTLLIGSREVAAVIEDRRVKAVTLTGSEPAGRSVASTAGQSIKKAVLELGGSDPFIVMPSADLEQAATVAVKARISNNGQSCIAGKRFIVHTDIYDEFTRVFVAKMNALKVGDPMDEATDVGPLATESGREELAELVDDAVVKGAEVLAGGSAPDRPGFYYTPTVLAGLTDDMRIVLEEAFGPVASLYRVSDREEAARVANQTTFGLSSAVWSNDATEQDWFVANLDAGAVFLNGMTVSYPELPFGGIKDSGYGRELAAAGIREFCNLKTVWKA</sequence>
<dbReference type="CDD" id="cd07100">
    <property type="entry name" value="ALDH_SSADH1_GabD1"/>
    <property type="match status" value="1"/>
</dbReference>
<dbReference type="InterPro" id="IPR044148">
    <property type="entry name" value="ALDH_GabD1-like"/>
</dbReference>
<dbReference type="Proteomes" id="UP000193622">
    <property type="component" value="Unassembled WGS sequence"/>
</dbReference>
<evidence type="ECO:0000256" key="1">
    <source>
        <dbReference type="ARBA" id="ARBA00009986"/>
    </source>
</evidence>
<evidence type="ECO:0000256" key="4">
    <source>
        <dbReference type="ARBA" id="ARBA00023002"/>
    </source>
</evidence>
<dbReference type="PANTHER" id="PTHR43217">
    <property type="entry name" value="SUCCINATE SEMIALDEHYDE DEHYDROGENASE [NAD(P)+] SAD"/>
    <property type="match status" value="1"/>
</dbReference>
<accession>A0A1X1WM70</accession>
<evidence type="ECO:0000313" key="7">
    <source>
        <dbReference type="Proteomes" id="UP000193622"/>
    </source>
</evidence>
<dbReference type="EMBL" id="LQPC01000030">
    <property type="protein sequence ID" value="ORV87572.1"/>
    <property type="molecule type" value="Genomic_DNA"/>
</dbReference>
<evidence type="ECO:0000256" key="2">
    <source>
        <dbReference type="ARBA" id="ARBA00022532"/>
    </source>
</evidence>
<dbReference type="GO" id="GO:0004030">
    <property type="term" value="F:aldehyde dehydrogenase [NAD(P)+] activity"/>
    <property type="evidence" value="ECO:0007669"/>
    <property type="project" value="InterPro"/>
</dbReference>
<dbReference type="InterPro" id="IPR016163">
    <property type="entry name" value="Ald_DH_C"/>
</dbReference>
<dbReference type="RefSeq" id="WP_085174954.1">
    <property type="nucleotide sequence ID" value="NZ_LQPC01000030.1"/>
</dbReference>
<organism evidence="6 7">
    <name type="scientific">Mycolicibacterium iranicum</name>
    <name type="common">Mycobacterium iranicum</name>
    <dbReference type="NCBI Taxonomy" id="912594"/>
    <lineage>
        <taxon>Bacteria</taxon>
        <taxon>Bacillati</taxon>
        <taxon>Actinomycetota</taxon>
        <taxon>Actinomycetes</taxon>
        <taxon>Mycobacteriales</taxon>
        <taxon>Mycobacteriaceae</taxon>
        <taxon>Mycolicibacterium</taxon>
    </lineage>
</organism>
<evidence type="ECO:0000313" key="6">
    <source>
        <dbReference type="EMBL" id="ORV87572.1"/>
    </source>
</evidence>
<name>A0A1X1WM70_MYCIR</name>
<dbReference type="PANTHER" id="PTHR43217:SF1">
    <property type="entry name" value="SUCCINATE SEMIALDEHYDE DEHYDROGENASE [NAD(P)+] SAD"/>
    <property type="match status" value="1"/>
</dbReference>
<protein>
    <submittedName>
        <fullName evidence="6">Succinate-semialdehyde dehydrogenase</fullName>
    </submittedName>
</protein>
<dbReference type="InterPro" id="IPR016162">
    <property type="entry name" value="Ald_DH_N"/>
</dbReference>
<dbReference type="InterPro" id="IPR047110">
    <property type="entry name" value="GABD/Sad-like"/>
</dbReference>
<dbReference type="GO" id="GO:0004777">
    <property type="term" value="F:succinate-semialdehyde dehydrogenase (NAD+) activity"/>
    <property type="evidence" value="ECO:0007669"/>
    <property type="project" value="TreeGrafter"/>
</dbReference>
<dbReference type="NCBIfam" id="NF006915">
    <property type="entry name" value="PRK09406.1"/>
    <property type="match status" value="1"/>
</dbReference>
<dbReference type="Pfam" id="PF00171">
    <property type="entry name" value="Aldedh"/>
    <property type="match status" value="1"/>
</dbReference>
<comment type="caution">
    <text evidence="6">The sequence shown here is derived from an EMBL/GenBank/DDBJ whole genome shotgun (WGS) entry which is preliminary data.</text>
</comment>
<dbReference type="FunFam" id="3.40.309.10:FF:000010">
    <property type="entry name" value="Gamma-aminobutyraldehyde dehydrogenase"/>
    <property type="match status" value="1"/>
</dbReference>
<dbReference type="FunFam" id="3.40.605.10:FF:000012">
    <property type="entry name" value="NAD-dependent succinate-semialdehyde dehydrogenase"/>
    <property type="match status" value="1"/>
</dbReference>
<evidence type="ECO:0000256" key="3">
    <source>
        <dbReference type="ARBA" id="ARBA00022857"/>
    </source>
</evidence>
<proteinExistence type="inferred from homology"/>
<dbReference type="InterPro" id="IPR016161">
    <property type="entry name" value="Ald_DH/histidinol_DH"/>
</dbReference>